<accession>A0ABR0B9T2</accession>
<keyword evidence="3" id="KW-1185">Reference proteome</keyword>
<protein>
    <submittedName>
        <fullName evidence="2">Uncharacterized protein</fullName>
    </submittedName>
</protein>
<dbReference type="Proteomes" id="UP001234178">
    <property type="component" value="Unassembled WGS sequence"/>
</dbReference>
<sequence>THPGKKRSSPPKGRHAETNANSHRAKSGAVGASNGTANATEASGYLAPAAGVEPATNALGSRSEKQSFRAVNPQVTRL</sequence>
<comment type="caution">
    <text evidence="2">The sequence shown here is derived from an EMBL/GenBank/DDBJ whole genome shotgun (WGS) entry which is preliminary data.</text>
</comment>
<feature type="region of interest" description="Disordered" evidence="1">
    <location>
        <begin position="1"/>
        <end position="37"/>
    </location>
</feature>
<feature type="compositionally biased region" description="Basic residues" evidence="1">
    <location>
        <begin position="1"/>
        <end position="13"/>
    </location>
</feature>
<evidence type="ECO:0000256" key="1">
    <source>
        <dbReference type="SAM" id="MobiDB-lite"/>
    </source>
</evidence>
<feature type="region of interest" description="Disordered" evidence="1">
    <location>
        <begin position="55"/>
        <end position="78"/>
    </location>
</feature>
<proteinExistence type="predicted"/>
<organism evidence="2 3">
    <name type="scientific">Daphnia magna</name>
    <dbReference type="NCBI Taxonomy" id="35525"/>
    <lineage>
        <taxon>Eukaryota</taxon>
        <taxon>Metazoa</taxon>
        <taxon>Ecdysozoa</taxon>
        <taxon>Arthropoda</taxon>
        <taxon>Crustacea</taxon>
        <taxon>Branchiopoda</taxon>
        <taxon>Diplostraca</taxon>
        <taxon>Cladocera</taxon>
        <taxon>Anomopoda</taxon>
        <taxon>Daphniidae</taxon>
        <taxon>Daphnia</taxon>
    </lineage>
</organism>
<dbReference type="EMBL" id="JAOYFB010000041">
    <property type="protein sequence ID" value="KAK4045210.1"/>
    <property type="molecule type" value="Genomic_DNA"/>
</dbReference>
<feature type="non-terminal residue" evidence="2">
    <location>
        <position position="1"/>
    </location>
</feature>
<evidence type="ECO:0000313" key="3">
    <source>
        <dbReference type="Proteomes" id="UP001234178"/>
    </source>
</evidence>
<name>A0ABR0B9T2_9CRUS</name>
<gene>
    <name evidence="2" type="ORF">OUZ56_032618</name>
</gene>
<evidence type="ECO:0000313" key="2">
    <source>
        <dbReference type="EMBL" id="KAK4045210.1"/>
    </source>
</evidence>
<reference evidence="2 3" key="1">
    <citation type="journal article" date="2023" name="Nucleic Acids Res.">
        <title>The hologenome of Daphnia magna reveals possible DNA methylation and microbiome-mediated evolution of the host genome.</title>
        <authorList>
            <person name="Chaturvedi A."/>
            <person name="Li X."/>
            <person name="Dhandapani V."/>
            <person name="Marshall H."/>
            <person name="Kissane S."/>
            <person name="Cuenca-Cambronero M."/>
            <person name="Asole G."/>
            <person name="Calvet F."/>
            <person name="Ruiz-Romero M."/>
            <person name="Marangio P."/>
            <person name="Guigo R."/>
            <person name="Rago D."/>
            <person name="Mirbahai L."/>
            <person name="Eastwood N."/>
            <person name="Colbourne J.K."/>
            <person name="Zhou J."/>
            <person name="Mallon E."/>
            <person name="Orsini L."/>
        </authorList>
    </citation>
    <scope>NUCLEOTIDE SEQUENCE [LARGE SCALE GENOMIC DNA]</scope>
    <source>
        <strain evidence="2">LRV0_1</strain>
    </source>
</reference>